<accession>A0AAQ3UGC0</accession>
<evidence type="ECO:0000313" key="1">
    <source>
        <dbReference type="EMBL" id="WVZ91441.1"/>
    </source>
</evidence>
<proteinExistence type="predicted"/>
<evidence type="ECO:0000313" key="2">
    <source>
        <dbReference type="Proteomes" id="UP001341281"/>
    </source>
</evidence>
<gene>
    <name evidence="1" type="ORF">U9M48_037610</name>
</gene>
<dbReference type="AlphaFoldDB" id="A0AAQ3UGC0"/>
<dbReference type="Proteomes" id="UP001341281">
    <property type="component" value="Chromosome 08"/>
</dbReference>
<reference evidence="1 2" key="1">
    <citation type="submission" date="2024-02" db="EMBL/GenBank/DDBJ databases">
        <title>High-quality chromosome-scale genome assembly of Pensacola bahiagrass (Paspalum notatum Flugge var. saurae).</title>
        <authorList>
            <person name="Vega J.M."/>
            <person name="Podio M."/>
            <person name="Orjuela J."/>
            <person name="Siena L.A."/>
            <person name="Pessino S.C."/>
            <person name="Combes M.C."/>
            <person name="Mariac C."/>
            <person name="Albertini E."/>
            <person name="Pupilli F."/>
            <person name="Ortiz J.P.A."/>
            <person name="Leblanc O."/>
        </authorList>
    </citation>
    <scope>NUCLEOTIDE SEQUENCE [LARGE SCALE GENOMIC DNA]</scope>
    <source>
        <strain evidence="1">R1</strain>
        <tissue evidence="1">Leaf</tissue>
    </source>
</reference>
<organism evidence="1 2">
    <name type="scientific">Paspalum notatum var. saurae</name>
    <dbReference type="NCBI Taxonomy" id="547442"/>
    <lineage>
        <taxon>Eukaryota</taxon>
        <taxon>Viridiplantae</taxon>
        <taxon>Streptophyta</taxon>
        <taxon>Embryophyta</taxon>
        <taxon>Tracheophyta</taxon>
        <taxon>Spermatophyta</taxon>
        <taxon>Magnoliopsida</taxon>
        <taxon>Liliopsida</taxon>
        <taxon>Poales</taxon>
        <taxon>Poaceae</taxon>
        <taxon>PACMAD clade</taxon>
        <taxon>Panicoideae</taxon>
        <taxon>Andropogonodae</taxon>
        <taxon>Paspaleae</taxon>
        <taxon>Paspalinae</taxon>
        <taxon>Paspalum</taxon>
    </lineage>
</organism>
<sequence>MWLSGNDCYQTDKGKEVGEKVKHTLFNFHMASIGTLDAYRFLRVGLGGFENVGCTLRDL</sequence>
<name>A0AAQ3UGC0_PASNO</name>
<dbReference type="EMBL" id="CP144752">
    <property type="protein sequence ID" value="WVZ91441.1"/>
    <property type="molecule type" value="Genomic_DNA"/>
</dbReference>
<protein>
    <submittedName>
        <fullName evidence="1">Uncharacterized protein</fullName>
    </submittedName>
</protein>
<keyword evidence="2" id="KW-1185">Reference proteome</keyword>